<feature type="compositionally biased region" description="Basic and acidic residues" evidence="2">
    <location>
        <begin position="111"/>
        <end position="140"/>
    </location>
</feature>
<dbReference type="Pfam" id="PF19256">
    <property type="entry name" value="LAIKA"/>
    <property type="match status" value="1"/>
</dbReference>
<dbReference type="GO" id="GO:0006355">
    <property type="term" value="P:regulation of DNA-templated transcription"/>
    <property type="evidence" value="ECO:0007669"/>
    <property type="project" value="InterPro"/>
</dbReference>
<feature type="domain" description="EF-hand" evidence="3">
    <location>
        <begin position="581"/>
        <end position="616"/>
    </location>
</feature>
<dbReference type="PANTHER" id="PTHR14304:SF11">
    <property type="entry name" value="SAP DOMAIN-CONTAINING PROTEIN"/>
    <property type="match status" value="1"/>
</dbReference>
<keyword evidence="1" id="KW-0175">Coiled coil</keyword>
<dbReference type="PANTHER" id="PTHR14304">
    <property type="entry name" value="CELL DIVISION CYCLE AND APOPTOSIS REGULATOR PROTEIN"/>
    <property type="match status" value="1"/>
</dbReference>
<feature type="region of interest" description="Disordered" evidence="2">
    <location>
        <begin position="226"/>
        <end position="316"/>
    </location>
</feature>
<name>A0AAW2M8B3_9LAMI</name>
<reference evidence="4" key="1">
    <citation type="submission" date="2020-06" db="EMBL/GenBank/DDBJ databases">
        <authorList>
            <person name="Li T."/>
            <person name="Hu X."/>
            <person name="Zhang T."/>
            <person name="Song X."/>
            <person name="Zhang H."/>
            <person name="Dai N."/>
            <person name="Sheng W."/>
            <person name="Hou X."/>
            <person name="Wei L."/>
        </authorList>
    </citation>
    <scope>NUCLEOTIDE SEQUENCE</scope>
    <source>
        <strain evidence="4">G01</strain>
        <tissue evidence="4">Leaf</tissue>
    </source>
</reference>
<evidence type="ECO:0000313" key="4">
    <source>
        <dbReference type="EMBL" id="KAL0326770.1"/>
    </source>
</evidence>
<feature type="compositionally biased region" description="Basic and acidic residues" evidence="2">
    <location>
        <begin position="286"/>
        <end position="308"/>
    </location>
</feature>
<dbReference type="Pfam" id="PF14443">
    <property type="entry name" value="DBC1"/>
    <property type="match status" value="1"/>
</dbReference>
<sequence length="652" mass="72777">MAIGGPWDTVDGGDPSVDDSSLVRTALRYAKDVTNLDLKNCQHWHRFLEIHYERVGKDGLFSHKEVTVLYVPDLSECLPSLDSWRDQWLNHKKAVSDRELLYALKKEIPGEKEEGPKDKKKPEHLKDSAGKSELQKKKESTSSGQSGDDSKKEKSIKQLKASGNLVSDEGKEKDKAVGDKGMVGSTDEEKNVVKTGQGGNSTAQIAVGAKPGKKKIIKRIVKKKVAKKKDGTETATEQNDELDKEVAGGKNVISEVDGQQDGSSSTPVIKTFVRKKIVKKPVASTQEKDETAQKPEGTEDEAKVKSEDSNVVVQEGGTKTTVKKKVVKRVPKRKAVSAENDSKVAEDSVKGGEKIIQPEDIKGEQNEESAGNQMNKIQSLSLSLDSLLDYSDKDTEESTFELSLFAESFYEMLQYEMGCRLLAFLQKLRIKFVAKRNQGKRQRADTPQKENEESSPRKRVKTDKTIEESKSAKTENTDDVHQGDSKISKEETDATEQVDEAKMDGEIDEEDAEEDPEEDPEENEEMPEAIPHHEPAKEEADDAEKNARSDAVGKDVAPTEQNEQQETAKQTSETISSLDPSNKDKLTKAFRFFDRNRVGYIRVEDLRLIIHNLGKFLSHRDVKELVQSALLESNTGRDDRILYDKLVKMSDI</sequence>
<dbReference type="InterPro" id="IPR002048">
    <property type="entry name" value="EF_hand_dom"/>
</dbReference>
<evidence type="ECO:0000256" key="2">
    <source>
        <dbReference type="SAM" id="MobiDB-lite"/>
    </source>
</evidence>
<accession>A0AAW2M8B3</accession>
<evidence type="ECO:0000259" key="3">
    <source>
        <dbReference type="PROSITE" id="PS50222"/>
    </source>
</evidence>
<organism evidence="4">
    <name type="scientific">Sesamum angustifolium</name>
    <dbReference type="NCBI Taxonomy" id="2727405"/>
    <lineage>
        <taxon>Eukaryota</taxon>
        <taxon>Viridiplantae</taxon>
        <taxon>Streptophyta</taxon>
        <taxon>Embryophyta</taxon>
        <taxon>Tracheophyta</taxon>
        <taxon>Spermatophyta</taxon>
        <taxon>Magnoliopsida</taxon>
        <taxon>eudicotyledons</taxon>
        <taxon>Gunneridae</taxon>
        <taxon>Pentapetalae</taxon>
        <taxon>asterids</taxon>
        <taxon>lamiids</taxon>
        <taxon>Lamiales</taxon>
        <taxon>Pedaliaceae</taxon>
        <taxon>Sesamum</taxon>
    </lineage>
</organism>
<dbReference type="GO" id="GO:0005509">
    <property type="term" value="F:calcium ion binding"/>
    <property type="evidence" value="ECO:0007669"/>
    <property type="project" value="InterPro"/>
</dbReference>
<feature type="compositionally biased region" description="Basic and acidic residues" evidence="2">
    <location>
        <begin position="168"/>
        <end position="178"/>
    </location>
</feature>
<feature type="compositionally biased region" description="Basic and acidic residues" evidence="2">
    <location>
        <begin position="530"/>
        <end position="553"/>
    </location>
</feature>
<feature type="region of interest" description="Disordered" evidence="2">
    <location>
        <begin position="111"/>
        <end position="213"/>
    </location>
</feature>
<proteinExistence type="predicted"/>
<protein>
    <submittedName>
        <fullName evidence="4">Protein SHORT ROOT IN SALT MEDIUM 1</fullName>
    </submittedName>
</protein>
<dbReference type="PROSITE" id="PS50222">
    <property type="entry name" value="EF_HAND_2"/>
    <property type="match status" value="1"/>
</dbReference>
<feature type="region of interest" description="Disordered" evidence="2">
    <location>
        <begin position="333"/>
        <end position="374"/>
    </location>
</feature>
<feature type="compositionally biased region" description="Basic and acidic residues" evidence="2">
    <location>
        <begin position="340"/>
        <end position="365"/>
    </location>
</feature>
<comment type="caution">
    <text evidence="4">The sequence shown here is derived from an EMBL/GenBank/DDBJ whole genome shotgun (WGS) entry which is preliminary data.</text>
</comment>
<dbReference type="InterPro" id="IPR025954">
    <property type="entry name" value="DBC1/CARP1_inactive_NUDIX"/>
</dbReference>
<dbReference type="SUPFAM" id="SSF47473">
    <property type="entry name" value="EF-hand"/>
    <property type="match status" value="1"/>
</dbReference>
<dbReference type="GO" id="GO:0005634">
    <property type="term" value="C:nucleus"/>
    <property type="evidence" value="ECO:0007669"/>
    <property type="project" value="TreeGrafter"/>
</dbReference>
<dbReference type="Gene3D" id="1.10.238.10">
    <property type="entry name" value="EF-hand"/>
    <property type="match status" value="1"/>
</dbReference>
<evidence type="ECO:0000256" key="1">
    <source>
        <dbReference type="ARBA" id="ARBA00023054"/>
    </source>
</evidence>
<dbReference type="FunFam" id="1.10.238.10:FF:000157">
    <property type="entry name" value="ATP/GTP-binding protein family"/>
    <property type="match status" value="1"/>
</dbReference>
<dbReference type="InterPro" id="IPR011992">
    <property type="entry name" value="EF-hand-dom_pair"/>
</dbReference>
<dbReference type="AlphaFoldDB" id="A0AAW2M8B3"/>
<feature type="compositionally biased region" description="Basic and acidic residues" evidence="2">
    <location>
        <begin position="442"/>
        <end position="492"/>
    </location>
</feature>
<feature type="region of interest" description="Disordered" evidence="2">
    <location>
        <begin position="436"/>
        <end position="581"/>
    </location>
</feature>
<dbReference type="EMBL" id="JACGWK010000011">
    <property type="protein sequence ID" value="KAL0326770.1"/>
    <property type="molecule type" value="Genomic_DNA"/>
</dbReference>
<feature type="compositionally biased region" description="Acidic residues" evidence="2">
    <location>
        <begin position="506"/>
        <end position="527"/>
    </location>
</feature>
<feature type="compositionally biased region" description="Polar residues" evidence="2">
    <location>
        <begin position="559"/>
        <end position="580"/>
    </location>
</feature>
<gene>
    <name evidence="4" type="ORF">Sangu_1755000</name>
</gene>
<reference evidence="4" key="2">
    <citation type="journal article" date="2024" name="Plant">
        <title>Genomic evolution and insights into agronomic trait innovations of Sesamum species.</title>
        <authorList>
            <person name="Miao H."/>
            <person name="Wang L."/>
            <person name="Qu L."/>
            <person name="Liu H."/>
            <person name="Sun Y."/>
            <person name="Le M."/>
            <person name="Wang Q."/>
            <person name="Wei S."/>
            <person name="Zheng Y."/>
            <person name="Lin W."/>
            <person name="Duan Y."/>
            <person name="Cao H."/>
            <person name="Xiong S."/>
            <person name="Wang X."/>
            <person name="Wei L."/>
            <person name="Li C."/>
            <person name="Ma Q."/>
            <person name="Ju M."/>
            <person name="Zhao R."/>
            <person name="Li G."/>
            <person name="Mu C."/>
            <person name="Tian Q."/>
            <person name="Mei H."/>
            <person name="Zhang T."/>
            <person name="Gao T."/>
            <person name="Zhang H."/>
        </authorList>
    </citation>
    <scope>NUCLEOTIDE SEQUENCE</scope>
    <source>
        <strain evidence="4">G01</strain>
    </source>
</reference>
<dbReference type="InterPro" id="IPR045353">
    <property type="entry name" value="LAIKA"/>
</dbReference>
<dbReference type="SMART" id="SM01122">
    <property type="entry name" value="DBC1"/>
    <property type="match status" value="1"/>
</dbReference>
<dbReference type="InterPro" id="IPR025224">
    <property type="entry name" value="CCAR1/CCAR2"/>
</dbReference>